<dbReference type="EC" id="2.7.13.3" evidence="2"/>
<organism evidence="10 11">
    <name type="scientific">Gordoniibacillus kamchatkensis</name>
    <dbReference type="NCBI Taxonomy" id="1590651"/>
    <lineage>
        <taxon>Bacteria</taxon>
        <taxon>Bacillati</taxon>
        <taxon>Bacillota</taxon>
        <taxon>Bacilli</taxon>
        <taxon>Bacillales</taxon>
        <taxon>Paenibacillaceae</taxon>
        <taxon>Gordoniibacillus</taxon>
    </lineage>
</organism>
<keyword evidence="4" id="KW-0808">Transferase</keyword>
<evidence type="ECO:0000256" key="4">
    <source>
        <dbReference type="ARBA" id="ARBA00022679"/>
    </source>
</evidence>
<evidence type="ECO:0000259" key="9">
    <source>
        <dbReference type="PROSITE" id="PS50109"/>
    </source>
</evidence>
<keyword evidence="6 10" id="KW-0418">Kinase</keyword>
<dbReference type="Gene3D" id="3.30.450.280">
    <property type="entry name" value="GAF domain"/>
    <property type="match status" value="1"/>
</dbReference>
<evidence type="ECO:0000256" key="7">
    <source>
        <dbReference type="ARBA" id="ARBA00022840"/>
    </source>
</evidence>
<evidence type="ECO:0000313" key="11">
    <source>
        <dbReference type="Proteomes" id="UP000031967"/>
    </source>
</evidence>
<dbReference type="InterPro" id="IPR003594">
    <property type="entry name" value="HATPase_dom"/>
</dbReference>
<keyword evidence="8" id="KW-0902">Two-component regulatory system</keyword>
<dbReference type="InterPro" id="IPR022066">
    <property type="entry name" value="PdtaS_GAF"/>
</dbReference>
<evidence type="ECO:0000256" key="2">
    <source>
        <dbReference type="ARBA" id="ARBA00012438"/>
    </source>
</evidence>
<dbReference type="SUPFAM" id="SSF55785">
    <property type="entry name" value="PYP-like sensor domain (PAS domain)"/>
    <property type="match status" value="1"/>
</dbReference>
<dbReference type="InterPro" id="IPR036890">
    <property type="entry name" value="HATPase_C_sf"/>
</dbReference>
<evidence type="ECO:0000256" key="5">
    <source>
        <dbReference type="ARBA" id="ARBA00022741"/>
    </source>
</evidence>
<evidence type="ECO:0000256" key="3">
    <source>
        <dbReference type="ARBA" id="ARBA00022553"/>
    </source>
</evidence>
<feature type="domain" description="Histidine kinase" evidence="9">
    <location>
        <begin position="281"/>
        <end position="475"/>
    </location>
</feature>
<dbReference type="Proteomes" id="UP000031967">
    <property type="component" value="Unassembled WGS sequence"/>
</dbReference>
<gene>
    <name evidence="10" type="ORF">SD70_17890</name>
</gene>
<reference evidence="10 11" key="1">
    <citation type="submission" date="2014-12" db="EMBL/GenBank/DDBJ databases">
        <title>Draft genome sequence of Paenibacillus kamchatkensis strain B-2647.</title>
        <authorList>
            <person name="Karlyshev A.V."/>
            <person name="Kudryashova E.B."/>
        </authorList>
    </citation>
    <scope>NUCLEOTIDE SEQUENCE [LARGE SCALE GENOMIC DNA]</scope>
    <source>
        <strain evidence="10 11">VKM B-2647</strain>
    </source>
</reference>
<evidence type="ECO:0000256" key="8">
    <source>
        <dbReference type="ARBA" id="ARBA00023012"/>
    </source>
</evidence>
<dbReference type="InterPro" id="IPR000014">
    <property type="entry name" value="PAS"/>
</dbReference>
<sequence>MASIAELILGHTILSPDDVEVIEDLARQLQFIADVTQSDVFIDCPLADKSSALVVAEAHPSAAPSLYKSSVTGQRAYAHNEPAVMFCLASGQQVIGSRGISQEMIAMEQNVVPIVSRSSGKVIGALIMEKDISAKVQQEKDVERLMETTKQLSETLLTVAMSEGRMQSIMHEGIVLFDERETVTYANPRALDMLGKIGHAAAVEGRSVAELFYGKLSRERVLEQAGILREELQIGSAALELKAVMIYREQQAVGGLVLIRDISELKEKEKKLIIQSAVMKEIHHRVKNNLQTVSSLLRLQMRRTKIAEAENVYRDSINRINSIAIIHEMLAYDGLELIRFNDVADRVVKNIVSQAAKLDQNIRTRICGDELILPSDMATTLALVTNELVQNCVAHAFSDRAAGNIDISLQHSGRIVSLCVADNGRGIDPAGRAAKKDRLGLKITETLVQENLNGTMSIDTGAQGTAVQIRFPLTNAQPKEEEAS</sequence>
<dbReference type="InterPro" id="IPR011495">
    <property type="entry name" value="Sig_transdc_His_kin_sub2_dim/P"/>
</dbReference>
<dbReference type="PANTHER" id="PTHR41523">
    <property type="entry name" value="TWO-COMPONENT SYSTEM SENSOR PROTEIN"/>
    <property type="match status" value="1"/>
</dbReference>
<dbReference type="PANTHER" id="PTHR41523:SF8">
    <property type="entry name" value="ETHYLENE RESPONSE SENSOR PROTEIN"/>
    <property type="match status" value="1"/>
</dbReference>
<dbReference type="CDD" id="cd00130">
    <property type="entry name" value="PAS"/>
    <property type="match status" value="1"/>
</dbReference>
<dbReference type="SUPFAM" id="SSF55874">
    <property type="entry name" value="ATPase domain of HSP90 chaperone/DNA topoisomerase II/histidine kinase"/>
    <property type="match status" value="1"/>
</dbReference>
<dbReference type="Gene3D" id="3.30.450.20">
    <property type="entry name" value="PAS domain"/>
    <property type="match status" value="1"/>
</dbReference>
<dbReference type="Pfam" id="PF02518">
    <property type="entry name" value="HATPase_c"/>
    <property type="match status" value="1"/>
</dbReference>
<dbReference type="InterPro" id="IPR005467">
    <property type="entry name" value="His_kinase_dom"/>
</dbReference>
<evidence type="ECO:0000256" key="1">
    <source>
        <dbReference type="ARBA" id="ARBA00000085"/>
    </source>
</evidence>
<dbReference type="GO" id="GO:0016301">
    <property type="term" value="F:kinase activity"/>
    <property type="evidence" value="ECO:0007669"/>
    <property type="project" value="UniProtKB-KW"/>
</dbReference>
<dbReference type="EMBL" id="JXAK01000031">
    <property type="protein sequence ID" value="KIL39779.1"/>
    <property type="molecule type" value="Genomic_DNA"/>
</dbReference>
<accession>A0ABR5AFF3</accession>
<comment type="catalytic activity">
    <reaction evidence="1">
        <text>ATP + protein L-histidine = ADP + protein N-phospho-L-histidine.</text>
        <dbReference type="EC" id="2.7.13.3"/>
    </reaction>
</comment>
<dbReference type="RefSeq" id="WP_041048904.1">
    <property type="nucleotide sequence ID" value="NZ_JXAK01000031.1"/>
</dbReference>
<keyword evidence="7" id="KW-0067">ATP-binding</keyword>
<keyword evidence="3" id="KW-0597">Phosphoprotein</keyword>
<dbReference type="Pfam" id="PF13188">
    <property type="entry name" value="PAS_8"/>
    <property type="match status" value="1"/>
</dbReference>
<dbReference type="Gene3D" id="3.30.565.10">
    <property type="entry name" value="Histidine kinase-like ATPase, C-terminal domain"/>
    <property type="match status" value="1"/>
</dbReference>
<dbReference type="PROSITE" id="PS50109">
    <property type="entry name" value="HIS_KIN"/>
    <property type="match status" value="1"/>
</dbReference>
<dbReference type="InterPro" id="IPR038424">
    <property type="entry name" value="H_kinase_PdtaS_GAF_sf"/>
</dbReference>
<evidence type="ECO:0000313" key="10">
    <source>
        <dbReference type="EMBL" id="KIL39779.1"/>
    </source>
</evidence>
<dbReference type="InterPro" id="IPR035965">
    <property type="entry name" value="PAS-like_dom_sf"/>
</dbReference>
<proteinExistence type="predicted"/>
<dbReference type="Pfam" id="PF12282">
    <property type="entry name" value="GAF_PdtaS"/>
    <property type="match status" value="1"/>
</dbReference>
<dbReference type="Pfam" id="PF07568">
    <property type="entry name" value="HisKA_2"/>
    <property type="match status" value="1"/>
</dbReference>
<dbReference type="SMART" id="SM00387">
    <property type="entry name" value="HATPase_c"/>
    <property type="match status" value="1"/>
</dbReference>
<comment type="caution">
    <text evidence="10">The sequence shown here is derived from an EMBL/GenBank/DDBJ whole genome shotgun (WGS) entry which is preliminary data.</text>
</comment>
<keyword evidence="11" id="KW-1185">Reference proteome</keyword>
<evidence type="ECO:0000256" key="6">
    <source>
        <dbReference type="ARBA" id="ARBA00022777"/>
    </source>
</evidence>
<keyword evidence="5" id="KW-0547">Nucleotide-binding</keyword>
<protein>
    <recommendedName>
        <fullName evidence="2">histidine kinase</fullName>
        <ecNumber evidence="2">2.7.13.3</ecNumber>
    </recommendedName>
</protein>
<name>A0ABR5AFF3_9BACL</name>